<evidence type="ECO:0000259" key="1">
    <source>
        <dbReference type="Pfam" id="PF13091"/>
    </source>
</evidence>
<dbReference type="Proteomes" id="UP000231484">
    <property type="component" value="Unassembled WGS sequence"/>
</dbReference>
<reference evidence="2 3" key="1">
    <citation type="journal article" date="2017" name="MBio">
        <title>Type VI secretion-mediated competition in the bee gut microbiome.</title>
        <authorList>
            <person name="Steele M.I."/>
            <person name="Kwong W.K."/>
            <person name="Powell J.E."/>
            <person name="Whiteley M."/>
            <person name="Moran N.A."/>
        </authorList>
    </citation>
    <scope>NUCLEOTIDE SEQUENCE [LARGE SCALE GENOMIC DNA]</scope>
    <source>
        <strain evidence="2 3">Occ4-2</strain>
    </source>
</reference>
<dbReference type="Pfam" id="PF13091">
    <property type="entry name" value="PLDc_2"/>
    <property type="match status" value="1"/>
</dbReference>
<sequence>MGTINAFSSIDLIDFCIEEAEENNNFKFYIDFRYDDSVHWKLYMIKPDITVIGSVNFTQKGLKFIQDMCLYIKNKELYLDYLKESAEVKALDKVFDCKNENFNNELKNIEKTFKIQNLVKFKLYRFKFRRLFKKRNST</sequence>
<organism evidence="2 3">
    <name type="scientific">Snodgrassella alvi</name>
    <dbReference type="NCBI Taxonomy" id="1196083"/>
    <lineage>
        <taxon>Bacteria</taxon>
        <taxon>Pseudomonadati</taxon>
        <taxon>Pseudomonadota</taxon>
        <taxon>Betaproteobacteria</taxon>
        <taxon>Neisseriales</taxon>
        <taxon>Neisseriaceae</taxon>
        <taxon>Snodgrassella</taxon>
    </lineage>
</organism>
<dbReference type="AlphaFoldDB" id="A0A2N9XSJ9"/>
<accession>A0A2N9XSJ9</accession>
<dbReference type="Gene3D" id="3.30.870.10">
    <property type="entry name" value="Endonuclease Chain A"/>
    <property type="match status" value="1"/>
</dbReference>
<gene>
    <name evidence="2" type="ORF">BHC48_03445</name>
</gene>
<comment type="caution">
    <text evidence="2">The sequence shown here is derived from an EMBL/GenBank/DDBJ whole genome shotgun (WGS) entry which is preliminary data.</text>
</comment>
<protein>
    <recommendedName>
        <fullName evidence="1">Phospholipase D-like domain-containing protein</fullName>
    </recommendedName>
</protein>
<feature type="domain" description="Phospholipase D-like" evidence="1">
    <location>
        <begin position="22"/>
        <end position="84"/>
    </location>
</feature>
<name>A0A2N9XSJ9_9NEIS</name>
<dbReference type="SUPFAM" id="SSF56024">
    <property type="entry name" value="Phospholipase D/nuclease"/>
    <property type="match status" value="1"/>
</dbReference>
<dbReference type="EMBL" id="MEIQ01000027">
    <property type="protein sequence ID" value="PIT51742.1"/>
    <property type="molecule type" value="Genomic_DNA"/>
</dbReference>
<evidence type="ECO:0000313" key="3">
    <source>
        <dbReference type="Proteomes" id="UP000231484"/>
    </source>
</evidence>
<evidence type="ECO:0000313" key="2">
    <source>
        <dbReference type="EMBL" id="PIT51742.1"/>
    </source>
</evidence>
<proteinExistence type="predicted"/>
<dbReference type="InterPro" id="IPR025202">
    <property type="entry name" value="PLD-like_dom"/>
</dbReference>